<dbReference type="EMBL" id="LXQA011320811">
    <property type="protein sequence ID" value="MCI93149.1"/>
    <property type="molecule type" value="Genomic_DNA"/>
</dbReference>
<evidence type="ECO:0000313" key="2">
    <source>
        <dbReference type="Proteomes" id="UP000265520"/>
    </source>
</evidence>
<reference evidence="1 2" key="1">
    <citation type="journal article" date="2018" name="Front. Plant Sci.">
        <title>Red Clover (Trifolium pratense) and Zigzag Clover (T. medium) - A Picture of Genomic Similarities and Differences.</title>
        <authorList>
            <person name="Dluhosova J."/>
            <person name="Istvanek J."/>
            <person name="Nedelnik J."/>
            <person name="Repkova J."/>
        </authorList>
    </citation>
    <scope>NUCLEOTIDE SEQUENCE [LARGE SCALE GENOMIC DNA]</scope>
    <source>
        <strain evidence="2">cv. 10/8</strain>
        <tissue evidence="1">Leaf</tissue>
    </source>
</reference>
<organism evidence="1 2">
    <name type="scientific">Trifolium medium</name>
    <dbReference type="NCBI Taxonomy" id="97028"/>
    <lineage>
        <taxon>Eukaryota</taxon>
        <taxon>Viridiplantae</taxon>
        <taxon>Streptophyta</taxon>
        <taxon>Embryophyta</taxon>
        <taxon>Tracheophyta</taxon>
        <taxon>Spermatophyta</taxon>
        <taxon>Magnoliopsida</taxon>
        <taxon>eudicotyledons</taxon>
        <taxon>Gunneridae</taxon>
        <taxon>Pentapetalae</taxon>
        <taxon>rosids</taxon>
        <taxon>fabids</taxon>
        <taxon>Fabales</taxon>
        <taxon>Fabaceae</taxon>
        <taxon>Papilionoideae</taxon>
        <taxon>50 kb inversion clade</taxon>
        <taxon>NPAAA clade</taxon>
        <taxon>Hologalegina</taxon>
        <taxon>IRL clade</taxon>
        <taxon>Trifolieae</taxon>
        <taxon>Trifolium</taxon>
    </lineage>
</organism>
<dbReference type="Proteomes" id="UP000265520">
    <property type="component" value="Unassembled WGS sequence"/>
</dbReference>
<dbReference type="AlphaFoldDB" id="A0A392W068"/>
<proteinExistence type="predicted"/>
<sequence length="32" mass="2873">VARGWGGVAVAPSAVGVGVGGGNARGVHGSTL</sequence>
<feature type="non-terminal residue" evidence="1">
    <location>
        <position position="1"/>
    </location>
</feature>
<protein>
    <submittedName>
        <fullName evidence="1">Uncharacterized protein</fullName>
    </submittedName>
</protein>
<accession>A0A392W068</accession>
<evidence type="ECO:0000313" key="1">
    <source>
        <dbReference type="EMBL" id="MCI93149.1"/>
    </source>
</evidence>
<name>A0A392W068_9FABA</name>
<comment type="caution">
    <text evidence="1">The sequence shown here is derived from an EMBL/GenBank/DDBJ whole genome shotgun (WGS) entry which is preliminary data.</text>
</comment>
<keyword evidence="2" id="KW-1185">Reference proteome</keyword>